<gene>
    <name evidence="1" type="ORF">M9H77_29292</name>
</gene>
<accession>A0ACC0AIQ3</accession>
<comment type="caution">
    <text evidence="1">The sequence shown here is derived from an EMBL/GenBank/DDBJ whole genome shotgun (WGS) entry which is preliminary data.</text>
</comment>
<name>A0ACC0AIQ3_CATRO</name>
<proteinExistence type="predicted"/>
<dbReference type="EMBL" id="CM044706">
    <property type="protein sequence ID" value="KAI5660499.1"/>
    <property type="molecule type" value="Genomic_DNA"/>
</dbReference>
<organism evidence="1 2">
    <name type="scientific">Catharanthus roseus</name>
    <name type="common">Madagascar periwinkle</name>
    <name type="synonym">Vinca rosea</name>
    <dbReference type="NCBI Taxonomy" id="4058"/>
    <lineage>
        <taxon>Eukaryota</taxon>
        <taxon>Viridiplantae</taxon>
        <taxon>Streptophyta</taxon>
        <taxon>Embryophyta</taxon>
        <taxon>Tracheophyta</taxon>
        <taxon>Spermatophyta</taxon>
        <taxon>Magnoliopsida</taxon>
        <taxon>eudicotyledons</taxon>
        <taxon>Gunneridae</taxon>
        <taxon>Pentapetalae</taxon>
        <taxon>asterids</taxon>
        <taxon>lamiids</taxon>
        <taxon>Gentianales</taxon>
        <taxon>Apocynaceae</taxon>
        <taxon>Rauvolfioideae</taxon>
        <taxon>Vinceae</taxon>
        <taxon>Catharanthinae</taxon>
        <taxon>Catharanthus</taxon>
    </lineage>
</organism>
<evidence type="ECO:0000313" key="1">
    <source>
        <dbReference type="EMBL" id="KAI5660499.1"/>
    </source>
</evidence>
<sequence length="181" mass="20219">MALLVTGGFPRFAVPAPVVAGIRSRRIAISCSALSSPPKRDGQPASVDWVEATNSFFEQDSRPIMLFDGVCNLCNGGVKFVRDNDRERSIRFESLQSEAGRNLLRRAGRAPDDISSVVLVEKDRSYIKSEAVLKIMEYIDLPFPQLAFILQFVPLFARDFAYDNVANNRYAFFGRSDSCDI</sequence>
<dbReference type="Proteomes" id="UP001060085">
    <property type="component" value="Linkage Group LG06"/>
</dbReference>
<protein>
    <submittedName>
        <fullName evidence="1">Uncharacterized protein</fullName>
    </submittedName>
</protein>
<reference evidence="2" key="1">
    <citation type="journal article" date="2023" name="Nat. Plants">
        <title>Single-cell RNA sequencing provides a high-resolution roadmap for understanding the multicellular compartmentation of specialized metabolism.</title>
        <authorList>
            <person name="Sun S."/>
            <person name="Shen X."/>
            <person name="Li Y."/>
            <person name="Li Y."/>
            <person name="Wang S."/>
            <person name="Li R."/>
            <person name="Zhang H."/>
            <person name="Shen G."/>
            <person name="Guo B."/>
            <person name="Wei J."/>
            <person name="Xu J."/>
            <person name="St-Pierre B."/>
            <person name="Chen S."/>
            <person name="Sun C."/>
        </authorList>
    </citation>
    <scope>NUCLEOTIDE SEQUENCE [LARGE SCALE GENOMIC DNA]</scope>
</reference>
<keyword evidence="2" id="KW-1185">Reference proteome</keyword>
<evidence type="ECO:0000313" key="2">
    <source>
        <dbReference type="Proteomes" id="UP001060085"/>
    </source>
</evidence>